<dbReference type="AlphaFoldDB" id="A0A3A3Z046"/>
<evidence type="ECO:0000313" key="5">
    <source>
        <dbReference type="EMBL" id="RJK97620.1"/>
    </source>
</evidence>
<keyword evidence="3" id="KW-0067">ATP-binding</keyword>
<dbReference type="OrthoDB" id="5179911at2"/>
<name>A0A3A3Z046_9ACTN</name>
<keyword evidence="2" id="KW-0547">Nucleotide-binding</keyword>
<feature type="domain" description="UspA" evidence="4">
    <location>
        <begin position="2"/>
        <end position="139"/>
    </location>
</feature>
<evidence type="ECO:0000256" key="1">
    <source>
        <dbReference type="ARBA" id="ARBA00008791"/>
    </source>
</evidence>
<feature type="domain" description="UspA" evidence="4">
    <location>
        <begin position="149"/>
        <end position="282"/>
    </location>
</feature>
<dbReference type="Proteomes" id="UP000265614">
    <property type="component" value="Unassembled WGS sequence"/>
</dbReference>
<dbReference type="PANTHER" id="PTHR46268">
    <property type="entry name" value="STRESS RESPONSE PROTEIN NHAX"/>
    <property type="match status" value="1"/>
</dbReference>
<dbReference type="EMBL" id="QZEZ01000001">
    <property type="protein sequence ID" value="RJK97620.1"/>
    <property type="molecule type" value="Genomic_DNA"/>
</dbReference>
<dbReference type="SUPFAM" id="SSF52402">
    <property type="entry name" value="Adenine nucleotide alpha hydrolases-like"/>
    <property type="match status" value="2"/>
</dbReference>
<dbReference type="GO" id="GO:0005524">
    <property type="term" value="F:ATP binding"/>
    <property type="evidence" value="ECO:0007669"/>
    <property type="project" value="UniProtKB-KW"/>
</dbReference>
<dbReference type="PRINTS" id="PR01438">
    <property type="entry name" value="UNVRSLSTRESS"/>
</dbReference>
<evidence type="ECO:0000256" key="2">
    <source>
        <dbReference type="ARBA" id="ARBA00022741"/>
    </source>
</evidence>
<keyword evidence="6" id="KW-1185">Reference proteome</keyword>
<proteinExistence type="inferred from homology"/>
<dbReference type="InterPro" id="IPR006015">
    <property type="entry name" value="Universal_stress_UspA"/>
</dbReference>
<comment type="caution">
    <text evidence="5">The sequence shown here is derived from an EMBL/GenBank/DDBJ whole genome shotgun (WGS) entry which is preliminary data.</text>
</comment>
<evidence type="ECO:0000256" key="3">
    <source>
        <dbReference type="ARBA" id="ARBA00022840"/>
    </source>
</evidence>
<dbReference type="InterPro" id="IPR014729">
    <property type="entry name" value="Rossmann-like_a/b/a_fold"/>
</dbReference>
<accession>A0A3A3Z046</accession>
<dbReference type="PANTHER" id="PTHR46268:SF27">
    <property type="entry name" value="UNIVERSAL STRESS PROTEIN RV2623"/>
    <property type="match status" value="1"/>
</dbReference>
<dbReference type="Pfam" id="PF00582">
    <property type="entry name" value="Usp"/>
    <property type="match status" value="2"/>
</dbReference>
<dbReference type="RefSeq" id="WP_119948542.1">
    <property type="nucleotide sequence ID" value="NZ_QZEZ01000001.1"/>
</dbReference>
<evidence type="ECO:0000259" key="4">
    <source>
        <dbReference type="Pfam" id="PF00582"/>
    </source>
</evidence>
<organism evidence="5 6">
    <name type="scientific">Vallicoccus soli</name>
    <dbReference type="NCBI Taxonomy" id="2339232"/>
    <lineage>
        <taxon>Bacteria</taxon>
        <taxon>Bacillati</taxon>
        <taxon>Actinomycetota</taxon>
        <taxon>Actinomycetes</taxon>
        <taxon>Motilibacterales</taxon>
        <taxon>Vallicoccaceae</taxon>
        <taxon>Vallicoccus</taxon>
    </lineage>
</organism>
<gene>
    <name evidence="5" type="ORF">D5H78_00905</name>
</gene>
<dbReference type="Gene3D" id="3.40.50.620">
    <property type="entry name" value="HUPs"/>
    <property type="match status" value="2"/>
</dbReference>
<evidence type="ECO:0000313" key="6">
    <source>
        <dbReference type="Proteomes" id="UP000265614"/>
    </source>
</evidence>
<reference evidence="5 6" key="1">
    <citation type="submission" date="2018-09" db="EMBL/GenBank/DDBJ databases">
        <title>YIM 75000 draft genome.</title>
        <authorList>
            <person name="Tang S."/>
            <person name="Feng Y."/>
        </authorList>
    </citation>
    <scope>NUCLEOTIDE SEQUENCE [LARGE SCALE GENOMIC DNA]</scope>
    <source>
        <strain evidence="5 6">YIM 75000</strain>
    </source>
</reference>
<dbReference type="CDD" id="cd00293">
    <property type="entry name" value="USP-like"/>
    <property type="match status" value="1"/>
</dbReference>
<protein>
    <submittedName>
        <fullName evidence="5">Universal stress protein</fullName>
    </submittedName>
</protein>
<sequence>MQQRVTVGVDGGGTGAHALDWAVQEASRRRVPLRLVNVADLAAHEAALAPVPGAFYGLLLEQGRKALEQAQAHVAAVAPDLRVEVVERRGGRVPELVEESGRSAVLVLGAHESLVGARGVGSLVTHLAARSRCPLVVVRSPLPAGTGPQRVVVGVDGSACSLDAVPFAAEQASAAGALLQVVMAVTAPLELWVHEDFRTQLVQEARCWVSESVAGVRERHPDVRVEECVVAAHPVPALVDAGRGARLLVVGSHGRGAFAGMLLGSVSRAVLRRAECPVAVARRSAP</sequence>
<dbReference type="InterPro" id="IPR006016">
    <property type="entry name" value="UspA"/>
</dbReference>
<comment type="similarity">
    <text evidence="1">Belongs to the universal stress protein A family.</text>
</comment>